<dbReference type="GO" id="GO:0018279">
    <property type="term" value="P:protein N-linked glycosylation via asparagine"/>
    <property type="evidence" value="ECO:0007669"/>
    <property type="project" value="TreeGrafter"/>
</dbReference>
<evidence type="ECO:0000313" key="13">
    <source>
        <dbReference type="EMBL" id="KFQ33095.1"/>
    </source>
</evidence>
<evidence type="ECO:0000256" key="7">
    <source>
        <dbReference type="ARBA" id="ARBA00022824"/>
    </source>
</evidence>
<name>A0A091QZX1_MERNU</name>
<evidence type="ECO:0000256" key="6">
    <source>
        <dbReference type="ARBA" id="ARBA00022729"/>
    </source>
</evidence>
<dbReference type="PANTHER" id="PTHR12692">
    <property type="entry name" value="DOLICHYL-DIPHOSPHOOLIGOSACCHARIDE--PROTEIN GLYCOSYLTRANSFERASE-RELATED"/>
    <property type="match status" value="1"/>
</dbReference>
<feature type="non-terminal residue" evidence="13">
    <location>
        <position position="55"/>
    </location>
</feature>
<gene>
    <name evidence="13" type="ORF">N331_04255</name>
</gene>
<evidence type="ECO:0000256" key="10">
    <source>
        <dbReference type="ARBA" id="ARBA00023157"/>
    </source>
</evidence>
<dbReference type="UniPathway" id="UPA00378"/>
<keyword evidence="10" id="KW-1015">Disulfide bond</keyword>
<dbReference type="InterPro" id="IPR021149">
    <property type="entry name" value="OligosaccharylTrfase_OST3/OST6"/>
</dbReference>
<keyword evidence="3" id="KW-0813">Transport</keyword>
<feature type="transmembrane region" description="Helical" evidence="12">
    <location>
        <begin position="26"/>
        <end position="46"/>
    </location>
</feature>
<evidence type="ECO:0000256" key="1">
    <source>
        <dbReference type="ARBA" id="ARBA00004240"/>
    </source>
</evidence>
<keyword evidence="7" id="KW-0256">Endoplasmic reticulum</keyword>
<evidence type="ECO:0000256" key="12">
    <source>
        <dbReference type="SAM" id="Phobius"/>
    </source>
</evidence>
<keyword evidence="14" id="KW-1185">Reference proteome</keyword>
<dbReference type="GO" id="GO:0005886">
    <property type="term" value="C:plasma membrane"/>
    <property type="evidence" value="ECO:0007669"/>
    <property type="project" value="UniProtKB-SubCell"/>
</dbReference>
<keyword evidence="5 12" id="KW-0812">Transmembrane</keyword>
<dbReference type="EMBL" id="KK710622">
    <property type="protein sequence ID" value="KFQ33095.1"/>
    <property type="molecule type" value="Genomic_DNA"/>
</dbReference>
<evidence type="ECO:0000256" key="3">
    <source>
        <dbReference type="ARBA" id="ARBA00022448"/>
    </source>
</evidence>
<evidence type="ECO:0000256" key="9">
    <source>
        <dbReference type="ARBA" id="ARBA00023136"/>
    </source>
</evidence>
<evidence type="ECO:0000256" key="5">
    <source>
        <dbReference type="ARBA" id="ARBA00022692"/>
    </source>
</evidence>
<dbReference type="Proteomes" id="UP000052967">
    <property type="component" value="Unassembled WGS sequence"/>
</dbReference>
<evidence type="ECO:0000256" key="4">
    <source>
        <dbReference type="ARBA" id="ARBA00022475"/>
    </source>
</evidence>
<accession>A0A091QZX1</accession>
<dbReference type="Pfam" id="PF04756">
    <property type="entry name" value="OST3_OST6"/>
    <property type="match status" value="1"/>
</dbReference>
<sequence>DGGVTLGMVLLHEAATSDMEVGKRKIMCIAGIGLVVLFFSWLLSVFRSKYHGYPY</sequence>
<reference evidence="13 14" key="1">
    <citation type="submission" date="2014-04" db="EMBL/GenBank/DDBJ databases">
        <title>Genome evolution of avian class.</title>
        <authorList>
            <person name="Zhang G."/>
            <person name="Li C."/>
        </authorList>
    </citation>
    <scope>NUCLEOTIDE SEQUENCE [LARGE SCALE GENOMIC DNA]</scope>
    <source>
        <strain evidence="13">BGI_N331</strain>
    </source>
</reference>
<evidence type="ECO:0000256" key="2">
    <source>
        <dbReference type="ARBA" id="ARBA00004651"/>
    </source>
</evidence>
<dbReference type="PANTHER" id="PTHR12692:SF2">
    <property type="entry name" value="MAGNESIUM TRANSPORTER PROTEIN 1"/>
    <property type="match status" value="1"/>
</dbReference>
<evidence type="ECO:0000313" key="14">
    <source>
        <dbReference type="Proteomes" id="UP000052967"/>
    </source>
</evidence>
<proteinExistence type="predicted"/>
<comment type="subcellular location">
    <subcellularLocation>
        <location evidence="2">Cell membrane</location>
        <topology evidence="2">Multi-pass membrane protein</topology>
    </subcellularLocation>
    <subcellularLocation>
        <location evidence="1">Endoplasmic reticulum</location>
    </subcellularLocation>
</comment>
<protein>
    <submittedName>
        <fullName evidence="13">Magnesium transporter protein 1</fullName>
    </submittedName>
</protein>
<keyword evidence="11" id="KW-0325">Glycoprotein</keyword>
<dbReference type="AlphaFoldDB" id="A0A091QZX1"/>
<evidence type="ECO:0000256" key="11">
    <source>
        <dbReference type="ARBA" id="ARBA00023180"/>
    </source>
</evidence>
<keyword evidence="6" id="KW-0732">Signal</keyword>
<evidence type="ECO:0000256" key="8">
    <source>
        <dbReference type="ARBA" id="ARBA00022989"/>
    </source>
</evidence>
<keyword evidence="8 12" id="KW-1133">Transmembrane helix</keyword>
<dbReference type="GO" id="GO:0008250">
    <property type="term" value="C:oligosaccharyltransferase complex"/>
    <property type="evidence" value="ECO:0007669"/>
    <property type="project" value="TreeGrafter"/>
</dbReference>
<keyword evidence="9 12" id="KW-0472">Membrane</keyword>
<feature type="non-terminal residue" evidence="13">
    <location>
        <position position="1"/>
    </location>
</feature>
<keyword evidence="4" id="KW-1003">Cell membrane</keyword>
<organism evidence="13 14">
    <name type="scientific">Merops nubicus</name>
    <name type="common">Northern carmine bee-eater</name>
    <dbReference type="NCBI Taxonomy" id="57421"/>
    <lineage>
        <taxon>Eukaryota</taxon>
        <taxon>Metazoa</taxon>
        <taxon>Chordata</taxon>
        <taxon>Craniata</taxon>
        <taxon>Vertebrata</taxon>
        <taxon>Euteleostomi</taxon>
        <taxon>Archelosauria</taxon>
        <taxon>Archosauria</taxon>
        <taxon>Dinosauria</taxon>
        <taxon>Saurischia</taxon>
        <taxon>Theropoda</taxon>
        <taxon>Coelurosauria</taxon>
        <taxon>Aves</taxon>
        <taxon>Neognathae</taxon>
        <taxon>Neoaves</taxon>
        <taxon>Telluraves</taxon>
        <taxon>Coraciimorphae</taxon>
        <taxon>Coraciiformes</taxon>
        <taxon>Meropidae</taxon>
        <taxon>Merops</taxon>
    </lineage>
</organism>